<proteinExistence type="predicted"/>
<name>A0ABW4WD43_9HYPH</name>
<dbReference type="RefSeq" id="WP_379020230.1">
    <property type="nucleotide sequence ID" value="NZ_JBHUGY010000026.1"/>
</dbReference>
<evidence type="ECO:0000313" key="1">
    <source>
        <dbReference type="EMBL" id="MFD2054560.1"/>
    </source>
</evidence>
<evidence type="ECO:0000313" key="2">
    <source>
        <dbReference type="Proteomes" id="UP001597349"/>
    </source>
</evidence>
<dbReference type="EMBL" id="JBHUGY010000026">
    <property type="protein sequence ID" value="MFD2054560.1"/>
    <property type="molecule type" value="Genomic_DNA"/>
</dbReference>
<dbReference type="Proteomes" id="UP001597349">
    <property type="component" value="Unassembled WGS sequence"/>
</dbReference>
<organism evidence="1 2">
    <name type="scientific">Mesorhizobium calcicola</name>
    <dbReference type="NCBI Taxonomy" id="1300310"/>
    <lineage>
        <taxon>Bacteria</taxon>
        <taxon>Pseudomonadati</taxon>
        <taxon>Pseudomonadota</taxon>
        <taxon>Alphaproteobacteria</taxon>
        <taxon>Hyphomicrobiales</taxon>
        <taxon>Phyllobacteriaceae</taxon>
        <taxon>Mesorhizobium</taxon>
    </lineage>
</organism>
<keyword evidence="2" id="KW-1185">Reference proteome</keyword>
<gene>
    <name evidence="1" type="ORF">ACFSQT_16145</name>
</gene>
<protein>
    <submittedName>
        <fullName evidence="1">Uncharacterized protein</fullName>
    </submittedName>
</protein>
<sequence>MSPAISPAMQTLALESWSCCSRTMTASSACSISTALAGRFDKGLTSRIETLAAIYAAASSLED</sequence>
<comment type="caution">
    <text evidence="1">The sequence shown here is derived from an EMBL/GenBank/DDBJ whole genome shotgun (WGS) entry which is preliminary data.</text>
</comment>
<accession>A0ABW4WD43</accession>
<reference evidence="2" key="1">
    <citation type="journal article" date="2019" name="Int. J. Syst. Evol. Microbiol.">
        <title>The Global Catalogue of Microorganisms (GCM) 10K type strain sequencing project: providing services to taxonomists for standard genome sequencing and annotation.</title>
        <authorList>
            <consortium name="The Broad Institute Genomics Platform"/>
            <consortium name="The Broad Institute Genome Sequencing Center for Infectious Disease"/>
            <person name="Wu L."/>
            <person name="Ma J."/>
        </authorList>
    </citation>
    <scope>NUCLEOTIDE SEQUENCE [LARGE SCALE GENOMIC DNA]</scope>
    <source>
        <strain evidence="2">CGMCC 1.16226</strain>
    </source>
</reference>